<organism evidence="14 15">
    <name type="scientific">Xylanibacillus composti</name>
    <dbReference type="NCBI Taxonomy" id="1572762"/>
    <lineage>
        <taxon>Bacteria</taxon>
        <taxon>Bacillati</taxon>
        <taxon>Bacillota</taxon>
        <taxon>Bacilli</taxon>
        <taxon>Bacillales</taxon>
        <taxon>Paenibacillaceae</taxon>
        <taxon>Xylanibacillus</taxon>
    </lineage>
</organism>
<evidence type="ECO:0000256" key="10">
    <source>
        <dbReference type="ARBA" id="ARBA00023012"/>
    </source>
</evidence>
<name>A0A8J4H3I9_9BACL</name>
<accession>A0A8J4H3I9</accession>
<keyword evidence="8" id="KW-0067">ATP-binding</keyword>
<keyword evidence="11 12" id="KW-0472">Membrane</keyword>
<dbReference type="Gene3D" id="6.10.340.10">
    <property type="match status" value="1"/>
</dbReference>
<evidence type="ECO:0000256" key="3">
    <source>
        <dbReference type="ARBA" id="ARBA00022553"/>
    </source>
</evidence>
<evidence type="ECO:0000256" key="12">
    <source>
        <dbReference type="SAM" id="Phobius"/>
    </source>
</evidence>
<comment type="subcellular location">
    <subcellularLocation>
        <location evidence="1">Cell membrane</location>
        <topology evidence="1">Multi-pass membrane protein</topology>
    </subcellularLocation>
</comment>
<dbReference type="GO" id="GO:0005886">
    <property type="term" value="C:plasma membrane"/>
    <property type="evidence" value="ECO:0007669"/>
    <property type="project" value="UniProtKB-SubCell"/>
</dbReference>
<keyword evidence="9 12" id="KW-1133">Transmembrane helix</keyword>
<feature type="transmembrane region" description="Helical" evidence="12">
    <location>
        <begin position="286"/>
        <end position="310"/>
    </location>
</feature>
<dbReference type="InterPro" id="IPR036890">
    <property type="entry name" value="HATPase_C_sf"/>
</dbReference>
<evidence type="ECO:0000256" key="8">
    <source>
        <dbReference type="ARBA" id="ARBA00022840"/>
    </source>
</evidence>
<dbReference type="GO" id="GO:0005524">
    <property type="term" value="F:ATP binding"/>
    <property type="evidence" value="ECO:0007669"/>
    <property type="project" value="UniProtKB-KW"/>
</dbReference>
<keyword evidence="15" id="KW-1185">Reference proteome</keyword>
<dbReference type="PANTHER" id="PTHR34220:SF11">
    <property type="entry name" value="SENSOR PROTEIN KINASE HPTS"/>
    <property type="match status" value="1"/>
</dbReference>
<evidence type="ECO:0000313" key="15">
    <source>
        <dbReference type="Proteomes" id="UP000677918"/>
    </source>
</evidence>
<dbReference type="EMBL" id="BOVK01000043">
    <property type="protein sequence ID" value="GIQ70303.1"/>
    <property type="molecule type" value="Genomic_DNA"/>
</dbReference>
<keyword evidence="10" id="KW-0902">Two-component regulatory system</keyword>
<keyword evidence="5 12" id="KW-0812">Transmembrane</keyword>
<evidence type="ECO:0000256" key="4">
    <source>
        <dbReference type="ARBA" id="ARBA00022679"/>
    </source>
</evidence>
<dbReference type="InterPro" id="IPR050640">
    <property type="entry name" value="Bact_2-comp_sensor_kinase"/>
</dbReference>
<sequence length="584" mass="67005">MFRKWIQSSLQRKLSVIMLLSTLLPLLSLGGFTYYISSQITEEKLIQSGRDALAKMDANLKFMVNDIENTSIFLIGQEDIQYFLRNPERNELLHRKILNLIDSLVVSKDYVSNITIHIFNSNAFLSQTKVYERALMEQIDFEHLDEKTWSNVYTIRDYTGLHNVFSFVRPVRSIYSFEELGWLAISFDESVVSQNWTEPGFGDNQGNVALLNEEGMVLSSTNKDWLSEPIENLYPGISNRISSKEGYFTYESNDSKETVLYLRSSIKGWTLVGTIPYELYTSQNGFILQLTAVAVVITILINIGLVLYMIHRVTNPLQVLARLFTKVNPEGPMPIYKSSTKDEIGRLGEVYNKLGRYIRELKEQLILEQTRKKEADMRALQAQINPHFLYNTLSSIHWMALMKDEKQIADMVGSLSDFLQFSLNKGSDFCSVYQEFAHIQNYMQIQSIRYPDKFELEMSMDPALRNMKMLKLLLQPLLENSMIHGIQKKEGKGLIGVYAEKKDEWMYFTVMDDGVGMSEERLAAIRHSISKPITTEDAEGSYGLRNVNERLRLHYGPGSRLSIESKTGAGTRISFSIPLKEGSR</sequence>
<evidence type="ECO:0000259" key="13">
    <source>
        <dbReference type="PROSITE" id="PS50109"/>
    </source>
</evidence>
<dbReference type="GO" id="GO:0000155">
    <property type="term" value="F:phosphorelay sensor kinase activity"/>
    <property type="evidence" value="ECO:0007669"/>
    <property type="project" value="InterPro"/>
</dbReference>
<evidence type="ECO:0000256" key="9">
    <source>
        <dbReference type="ARBA" id="ARBA00022989"/>
    </source>
</evidence>
<keyword evidence="7 14" id="KW-0418">Kinase</keyword>
<dbReference type="RefSeq" id="WP_244865190.1">
    <property type="nucleotide sequence ID" value="NZ_BOVK01000043.1"/>
</dbReference>
<dbReference type="PANTHER" id="PTHR34220">
    <property type="entry name" value="SENSOR HISTIDINE KINASE YPDA"/>
    <property type="match status" value="1"/>
</dbReference>
<keyword evidence="4" id="KW-0808">Transferase</keyword>
<dbReference type="Gene3D" id="3.30.450.20">
    <property type="entry name" value="PAS domain"/>
    <property type="match status" value="1"/>
</dbReference>
<evidence type="ECO:0000313" key="14">
    <source>
        <dbReference type="EMBL" id="GIQ70303.1"/>
    </source>
</evidence>
<dbReference type="SUPFAM" id="SSF55874">
    <property type="entry name" value="ATPase domain of HSP90 chaperone/DNA topoisomerase II/histidine kinase"/>
    <property type="match status" value="1"/>
</dbReference>
<evidence type="ECO:0000256" key="5">
    <source>
        <dbReference type="ARBA" id="ARBA00022692"/>
    </source>
</evidence>
<reference evidence="14" key="1">
    <citation type="submission" date="2021-04" db="EMBL/GenBank/DDBJ databases">
        <title>Draft genome sequence of Xylanibacillus composti strain K13.</title>
        <authorList>
            <person name="Uke A."/>
            <person name="Chhe C."/>
            <person name="Baramee S."/>
            <person name="Kosugi A."/>
        </authorList>
    </citation>
    <scope>NUCLEOTIDE SEQUENCE</scope>
    <source>
        <strain evidence="14">K13</strain>
    </source>
</reference>
<keyword evidence="3" id="KW-0597">Phosphoprotein</keyword>
<dbReference type="AlphaFoldDB" id="A0A8J4H3I9"/>
<dbReference type="InterPro" id="IPR010559">
    <property type="entry name" value="Sig_transdc_His_kin_internal"/>
</dbReference>
<gene>
    <name evidence="14" type="ORF">XYCOK13_31270</name>
</gene>
<dbReference type="PROSITE" id="PS50109">
    <property type="entry name" value="HIS_KIN"/>
    <property type="match status" value="1"/>
</dbReference>
<feature type="domain" description="Histidine kinase" evidence="13">
    <location>
        <begin position="470"/>
        <end position="581"/>
    </location>
</feature>
<evidence type="ECO:0000256" key="7">
    <source>
        <dbReference type="ARBA" id="ARBA00022777"/>
    </source>
</evidence>
<evidence type="ECO:0000256" key="2">
    <source>
        <dbReference type="ARBA" id="ARBA00022475"/>
    </source>
</evidence>
<keyword evidence="6" id="KW-0547">Nucleotide-binding</keyword>
<comment type="caution">
    <text evidence="14">The sequence shown here is derived from an EMBL/GenBank/DDBJ whole genome shotgun (WGS) entry which is preliminary data.</text>
</comment>
<dbReference type="Proteomes" id="UP000677918">
    <property type="component" value="Unassembled WGS sequence"/>
</dbReference>
<evidence type="ECO:0000256" key="6">
    <source>
        <dbReference type="ARBA" id="ARBA00022741"/>
    </source>
</evidence>
<protein>
    <submittedName>
        <fullName evidence="14">Histidine kinase</fullName>
    </submittedName>
</protein>
<dbReference type="Gene3D" id="3.30.565.10">
    <property type="entry name" value="Histidine kinase-like ATPase, C-terminal domain"/>
    <property type="match status" value="1"/>
</dbReference>
<dbReference type="InterPro" id="IPR003594">
    <property type="entry name" value="HATPase_dom"/>
</dbReference>
<dbReference type="Pfam" id="PF06580">
    <property type="entry name" value="His_kinase"/>
    <property type="match status" value="1"/>
</dbReference>
<keyword evidence="2" id="KW-1003">Cell membrane</keyword>
<evidence type="ECO:0000256" key="1">
    <source>
        <dbReference type="ARBA" id="ARBA00004651"/>
    </source>
</evidence>
<evidence type="ECO:0000256" key="11">
    <source>
        <dbReference type="ARBA" id="ARBA00023136"/>
    </source>
</evidence>
<dbReference type="InterPro" id="IPR005467">
    <property type="entry name" value="His_kinase_dom"/>
</dbReference>
<dbReference type="SMART" id="SM00387">
    <property type="entry name" value="HATPase_c"/>
    <property type="match status" value="1"/>
</dbReference>
<proteinExistence type="predicted"/>
<dbReference type="Pfam" id="PF02518">
    <property type="entry name" value="HATPase_c"/>
    <property type="match status" value="1"/>
</dbReference>